<dbReference type="RefSeq" id="WP_231012460.1">
    <property type="nucleotide sequence ID" value="NZ_BAAAEW010000007.1"/>
</dbReference>
<dbReference type="Proteomes" id="UP001500279">
    <property type="component" value="Unassembled WGS sequence"/>
</dbReference>
<dbReference type="EMBL" id="BAAAEW010000007">
    <property type="protein sequence ID" value="GAA0747178.1"/>
    <property type="molecule type" value="Genomic_DNA"/>
</dbReference>
<dbReference type="Pfam" id="PF04891">
    <property type="entry name" value="NifQ"/>
    <property type="match status" value="1"/>
</dbReference>
<comment type="caution">
    <text evidence="1">The sequence shown here is derived from an EMBL/GenBank/DDBJ whole genome shotgun (WGS) entry which is preliminary data.</text>
</comment>
<protein>
    <submittedName>
        <fullName evidence="1">Nitrogen fixation protein NifQ</fullName>
    </submittedName>
</protein>
<reference evidence="1 2" key="1">
    <citation type="journal article" date="2019" name="Int. J. Syst. Evol. Microbiol.">
        <title>The Global Catalogue of Microorganisms (GCM) 10K type strain sequencing project: providing services to taxonomists for standard genome sequencing and annotation.</title>
        <authorList>
            <consortium name="The Broad Institute Genomics Platform"/>
            <consortium name="The Broad Institute Genome Sequencing Center for Infectious Disease"/>
            <person name="Wu L."/>
            <person name="Ma J."/>
        </authorList>
    </citation>
    <scope>NUCLEOTIDE SEQUENCE [LARGE SCALE GENOMIC DNA]</scope>
    <source>
        <strain evidence="1 2">JCM 15503</strain>
    </source>
</reference>
<gene>
    <name evidence="1" type="ORF">GCM10009107_15420</name>
</gene>
<evidence type="ECO:0000313" key="1">
    <source>
        <dbReference type="EMBL" id="GAA0747178.1"/>
    </source>
</evidence>
<evidence type="ECO:0000313" key="2">
    <source>
        <dbReference type="Proteomes" id="UP001500279"/>
    </source>
</evidence>
<sequence length="217" mass="23888">MAAEARTTRPSLPPHGALPTGERLRLWTTLMCHAPEGEAPEVQAMAGVLATAWSRHGLAWLPLTDLGAADTRQLLARWFPGVDRALALDWPALESAARPEPRQDEIEDLVGLLTTCAGEAGAQCPAEDRWLAHALAQATLGQDHLWQDLHLPSRRELSALMQARFPRLAARNDRDMKWKKFLYKQLCDQAEISLCRAPSCGVCTDQALCFGPEEAAH</sequence>
<name>A0ABN1JUY4_9BURK</name>
<accession>A0ABN1JUY4</accession>
<keyword evidence="2" id="KW-1185">Reference proteome</keyword>
<proteinExistence type="predicted"/>
<dbReference type="InterPro" id="IPR006975">
    <property type="entry name" value="NifQ"/>
</dbReference>
<organism evidence="1 2">
    <name type="scientific">Ideonella azotifigens</name>
    <dbReference type="NCBI Taxonomy" id="513160"/>
    <lineage>
        <taxon>Bacteria</taxon>
        <taxon>Pseudomonadati</taxon>
        <taxon>Pseudomonadota</taxon>
        <taxon>Betaproteobacteria</taxon>
        <taxon>Burkholderiales</taxon>
        <taxon>Sphaerotilaceae</taxon>
        <taxon>Ideonella</taxon>
    </lineage>
</organism>